<dbReference type="EMBL" id="JADGIZ020000002">
    <property type="protein sequence ID" value="KAL2919802.1"/>
    <property type="molecule type" value="Genomic_DNA"/>
</dbReference>
<dbReference type="InterPro" id="IPR023115">
    <property type="entry name" value="TIF_IF2_dom3"/>
</dbReference>
<protein>
    <submittedName>
        <fullName evidence="5">Translation initiation factor IF-2</fullName>
    </submittedName>
</protein>
<gene>
    <name evidence="5" type="primary">IFM1_1</name>
    <name evidence="5" type="ORF">HK105_200719</name>
</gene>
<evidence type="ECO:0000313" key="5">
    <source>
        <dbReference type="EMBL" id="KAL2919802.1"/>
    </source>
</evidence>
<evidence type="ECO:0000256" key="2">
    <source>
        <dbReference type="ARBA" id="ARBA00023134"/>
    </source>
</evidence>
<dbReference type="Gene3D" id="2.40.30.10">
    <property type="entry name" value="Translation factors"/>
    <property type="match status" value="1"/>
</dbReference>
<dbReference type="CDD" id="cd03692">
    <property type="entry name" value="mtIF2_IVc"/>
    <property type="match status" value="1"/>
</dbReference>
<evidence type="ECO:0000313" key="6">
    <source>
        <dbReference type="Proteomes" id="UP001527925"/>
    </source>
</evidence>
<feature type="domain" description="Translation initiation factor IF- 2" evidence="4">
    <location>
        <begin position="3"/>
        <end position="86"/>
    </location>
</feature>
<evidence type="ECO:0000259" key="3">
    <source>
        <dbReference type="Pfam" id="PF03144"/>
    </source>
</evidence>
<dbReference type="PANTHER" id="PTHR43381:SF20">
    <property type="entry name" value="TRANSLATION INITIATION FACTOR IF-2, MITOCHONDRIAL"/>
    <property type="match status" value="1"/>
</dbReference>
<dbReference type="InterPro" id="IPR015760">
    <property type="entry name" value="TIF_IF2"/>
</dbReference>
<feature type="domain" description="Translation elongation factor EFTu-like" evidence="3">
    <location>
        <begin position="123"/>
        <end position="188"/>
    </location>
</feature>
<keyword evidence="2" id="KW-0342">GTP-binding</keyword>
<keyword evidence="6" id="KW-1185">Reference proteome</keyword>
<keyword evidence="5" id="KW-0648">Protein biosynthesis</keyword>
<evidence type="ECO:0000256" key="1">
    <source>
        <dbReference type="ARBA" id="ARBA00022741"/>
    </source>
</evidence>
<name>A0ABR4NJU4_9FUNG</name>
<comment type="caution">
    <text evidence="5">The sequence shown here is derived from an EMBL/GenBank/DDBJ whole genome shotgun (WGS) entry which is preliminary data.</text>
</comment>
<keyword evidence="5" id="KW-0396">Initiation factor</keyword>
<dbReference type="SUPFAM" id="SSF52156">
    <property type="entry name" value="Initiation factor IF2/eIF5b, domain 3"/>
    <property type="match status" value="1"/>
</dbReference>
<dbReference type="Proteomes" id="UP001527925">
    <property type="component" value="Unassembled WGS sequence"/>
</dbReference>
<keyword evidence="1" id="KW-0547">Nucleotide-binding</keyword>
<dbReference type="Pfam" id="PF11987">
    <property type="entry name" value="IF-2"/>
    <property type="match status" value="1"/>
</dbReference>
<sequence>MPDVHGSLEALENVINSLPSHEIQATIVSSGVGAVTDSDIAMAAAAGARIVAFNIPCERRILSQAQAERISIHQHQIIYSLVDNLKEIMADMLPPEIIKEVLGEAEVLQLFSINVRGKQTEMIAGCRITNGKLARNSTLRVLRGGETVFEGTVKTLKHHKKDITEASKGLECGLALEGFDGFQAGDTIQAIKTTERRRTID</sequence>
<dbReference type="InterPro" id="IPR009000">
    <property type="entry name" value="Transl_B-barrel_sf"/>
</dbReference>
<dbReference type="InterPro" id="IPR036925">
    <property type="entry name" value="TIF_IF2_dom3_sf"/>
</dbReference>
<dbReference type="Pfam" id="PF03144">
    <property type="entry name" value="GTP_EFTU_D2"/>
    <property type="match status" value="1"/>
</dbReference>
<dbReference type="PANTHER" id="PTHR43381">
    <property type="entry name" value="TRANSLATION INITIATION FACTOR IF-2-RELATED"/>
    <property type="match status" value="1"/>
</dbReference>
<dbReference type="SUPFAM" id="SSF50447">
    <property type="entry name" value="Translation proteins"/>
    <property type="match status" value="1"/>
</dbReference>
<proteinExistence type="predicted"/>
<evidence type="ECO:0000259" key="4">
    <source>
        <dbReference type="Pfam" id="PF11987"/>
    </source>
</evidence>
<organism evidence="5 6">
    <name type="scientific">Polyrhizophydium stewartii</name>
    <dbReference type="NCBI Taxonomy" id="2732419"/>
    <lineage>
        <taxon>Eukaryota</taxon>
        <taxon>Fungi</taxon>
        <taxon>Fungi incertae sedis</taxon>
        <taxon>Chytridiomycota</taxon>
        <taxon>Chytridiomycota incertae sedis</taxon>
        <taxon>Chytridiomycetes</taxon>
        <taxon>Rhizophydiales</taxon>
        <taxon>Rhizophydiales incertae sedis</taxon>
        <taxon>Polyrhizophydium</taxon>
    </lineage>
</organism>
<dbReference type="Gene3D" id="3.40.50.10050">
    <property type="entry name" value="Translation initiation factor IF- 2, domain 3"/>
    <property type="match status" value="1"/>
</dbReference>
<reference evidence="5 6" key="1">
    <citation type="submission" date="2023-09" db="EMBL/GenBank/DDBJ databases">
        <title>Pangenome analysis of Batrachochytrium dendrobatidis and related Chytrids.</title>
        <authorList>
            <person name="Yacoub M.N."/>
            <person name="Stajich J.E."/>
            <person name="James T.Y."/>
        </authorList>
    </citation>
    <scope>NUCLEOTIDE SEQUENCE [LARGE SCALE GENOMIC DNA]</scope>
    <source>
        <strain evidence="5 6">JEL0888</strain>
    </source>
</reference>
<dbReference type="InterPro" id="IPR004161">
    <property type="entry name" value="EFTu-like_2"/>
</dbReference>
<accession>A0ABR4NJU4</accession>
<dbReference type="GO" id="GO:0003743">
    <property type="term" value="F:translation initiation factor activity"/>
    <property type="evidence" value="ECO:0007669"/>
    <property type="project" value="UniProtKB-KW"/>
</dbReference>